<dbReference type="GO" id="GO:0007034">
    <property type="term" value="P:vacuolar transport"/>
    <property type="evidence" value="ECO:0007669"/>
    <property type="project" value="UniProtKB-ARBA"/>
</dbReference>
<dbReference type="InterPro" id="IPR008942">
    <property type="entry name" value="ENTH_VHS"/>
</dbReference>
<dbReference type="GO" id="GO:0006897">
    <property type="term" value="P:endocytosis"/>
    <property type="evidence" value="ECO:0007669"/>
    <property type="project" value="InterPro"/>
</dbReference>
<name>A0A397IS18_9GLOM</name>
<dbReference type="Gene3D" id="1.25.40.90">
    <property type="match status" value="1"/>
</dbReference>
<dbReference type="PANTHER" id="PTHR47789:SF2">
    <property type="entry name" value="VHS DOMAIN-CONTAINING PROTEIN"/>
    <property type="match status" value="1"/>
</dbReference>
<dbReference type="GO" id="GO:0051666">
    <property type="term" value="P:actin cortical patch localization"/>
    <property type="evidence" value="ECO:0007669"/>
    <property type="project" value="TreeGrafter"/>
</dbReference>
<dbReference type="PANTHER" id="PTHR47789">
    <property type="entry name" value="LAS SEVENTEEN-BINDING PROTEIN 5"/>
    <property type="match status" value="1"/>
</dbReference>
<keyword evidence="7" id="KW-1185">Reference proteome</keyword>
<dbReference type="OrthoDB" id="10255964at2759"/>
<gene>
    <name evidence="6" type="ORF">Glove_156g49</name>
</gene>
<dbReference type="InterPro" id="IPR045007">
    <property type="entry name" value="LSB5"/>
</dbReference>
<dbReference type="GO" id="GO:0015031">
    <property type="term" value="P:protein transport"/>
    <property type="evidence" value="ECO:0007669"/>
    <property type="project" value="UniProtKB-KW"/>
</dbReference>
<dbReference type="GO" id="GO:0007015">
    <property type="term" value="P:actin filament organization"/>
    <property type="evidence" value="ECO:0007669"/>
    <property type="project" value="InterPro"/>
</dbReference>
<feature type="domain" description="VHS" evidence="4">
    <location>
        <begin position="24"/>
        <end position="139"/>
    </location>
</feature>
<feature type="region of interest" description="Disordered" evidence="3">
    <location>
        <begin position="397"/>
        <end position="468"/>
    </location>
</feature>
<dbReference type="AlphaFoldDB" id="A0A397IS18"/>
<dbReference type="Pfam" id="PF00790">
    <property type="entry name" value="VHS"/>
    <property type="match status" value="1"/>
</dbReference>
<proteinExistence type="predicted"/>
<organism evidence="6 7">
    <name type="scientific">Diversispora epigaea</name>
    <dbReference type="NCBI Taxonomy" id="1348612"/>
    <lineage>
        <taxon>Eukaryota</taxon>
        <taxon>Fungi</taxon>
        <taxon>Fungi incertae sedis</taxon>
        <taxon>Mucoromycota</taxon>
        <taxon>Glomeromycotina</taxon>
        <taxon>Glomeromycetes</taxon>
        <taxon>Diversisporales</taxon>
        <taxon>Diversisporaceae</taxon>
        <taxon>Diversispora</taxon>
    </lineage>
</organism>
<comment type="caution">
    <text evidence="6">The sequence shown here is derived from an EMBL/GenBank/DDBJ whole genome shotgun (WGS) entry which is preliminary data.</text>
</comment>
<dbReference type="Pfam" id="PF03127">
    <property type="entry name" value="GAT"/>
    <property type="match status" value="1"/>
</dbReference>
<keyword evidence="1" id="KW-0813">Transport</keyword>
<feature type="compositionally biased region" description="Pro residues" evidence="3">
    <location>
        <begin position="443"/>
        <end position="460"/>
    </location>
</feature>
<dbReference type="InterPro" id="IPR002014">
    <property type="entry name" value="VHS_dom"/>
</dbReference>
<evidence type="ECO:0000313" key="7">
    <source>
        <dbReference type="Proteomes" id="UP000266861"/>
    </source>
</evidence>
<dbReference type="CDD" id="cd16980">
    <property type="entry name" value="VHS_Lsb5"/>
    <property type="match status" value="1"/>
</dbReference>
<protein>
    <recommendedName>
        <fullName evidence="8">VHS domain-containing protein</fullName>
    </recommendedName>
</protein>
<evidence type="ECO:0000259" key="4">
    <source>
        <dbReference type="PROSITE" id="PS50179"/>
    </source>
</evidence>
<dbReference type="Gene3D" id="1.20.58.160">
    <property type="match status" value="1"/>
</dbReference>
<accession>A0A397IS18</accession>
<reference evidence="6 7" key="1">
    <citation type="submission" date="2018-08" db="EMBL/GenBank/DDBJ databases">
        <title>Genome and evolution of the arbuscular mycorrhizal fungus Diversispora epigaea (formerly Glomus versiforme) and its bacterial endosymbionts.</title>
        <authorList>
            <person name="Sun X."/>
            <person name="Fei Z."/>
            <person name="Harrison M."/>
        </authorList>
    </citation>
    <scope>NUCLEOTIDE SEQUENCE [LARGE SCALE GENOMIC DNA]</scope>
    <source>
        <strain evidence="6 7">IT104</strain>
    </source>
</reference>
<dbReference type="InterPro" id="IPR004152">
    <property type="entry name" value="GAT_dom"/>
</dbReference>
<dbReference type="STRING" id="1348612.A0A397IS18"/>
<dbReference type="SUPFAM" id="SSF48464">
    <property type="entry name" value="ENTH/VHS domain"/>
    <property type="match status" value="1"/>
</dbReference>
<dbReference type="InterPro" id="IPR038425">
    <property type="entry name" value="GAT_sf"/>
</dbReference>
<evidence type="ECO:0000256" key="1">
    <source>
        <dbReference type="ARBA" id="ARBA00022448"/>
    </source>
</evidence>
<dbReference type="EMBL" id="PQFF01000147">
    <property type="protein sequence ID" value="RHZ78809.1"/>
    <property type="molecule type" value="Genomic_DNA"/>
</dbReference>
<evidence type="ECO:0000256" key="3">
    <source>
        <dbReference type="SAM" id="MobiDB-lite"/>
    </source>
</evidence>
<dbReference type="PROSITE" id="PS50179">
    <property type="entry name" value="VHS"/>
    <property type="match status" value="1"/>
</dbReference>
<sequence length="468" mass="52603">MGIFDKSNKTLVTEYLEACVHKKEEDWGLIYSICDEVNAYENGAKEAAKFIRKKIGKFQMPNLQYRVLTVFKSLAENCGAKFHAEIASKKFLDEIEFVVTSPLTEIVIRQRIIQILKDLDKMFKNEPSLWLVSNLYHKLTDGNNPLVNNSTSIINGQQQVFINNPNNPNDPNNPETQIILESSVSPTPISTVVEDIELSKNIIQLFTQTISFTDPESEDITKNELIQQVFINNPNNPNDPNNPETQIILESSVSPTPISTVVEDIELSKNIIQLFTQTISFTDPESEDITKNELIQEFFSKCKSLSQNIVHYISETQDEQWLNTLLSVNQEFVNSFKLYDDMVERGQVKVAKQNSKNTIIRNNYNSVDSESFAAGVGGSGTSPSSSLDPFSDLNEVREYKSEKSRGKMPLSNDDTLYEEEEEKDSNNQFHSQPSGLKFSSLQSPPPPSPPPPPPPPPPPTQTSNNMSG</sequence>
<dbReference type="GO" id="GO:0043130">
    <property type="term" value="F:ubiquitin binding"/>
    <property type="evidence" value="ECO:0007669"/>
    <property type="project" value="InterPro"/>
</dbReference>
<feature type="domain" description="GAT" evidence="5">
    <location>
        <begin position="218"/>
        <end position="344"/>
    </location>
</feature>
<evidence type="ECO:0000256" key="2">
    <source>
        <dbReference type="ARBA" id="ARBA00022927"/>
    </source>
</evidence>
<dbReference type="Proteomes" id="UP000266861">
    <property type="component" value="Unassembled WGS sequence"/>
</dbReference>
<keyword evidence="2" id="KW-0653">Protein transport</keyword>
<dbReference type="SMART" id="SM00288">
    <property type="entry name" value="VHS"/>
    <property type="match status" value="1"/>
</dbReference>
<dbReference type="GO" id="GO:0030479">
    <property type="term" value="C:actin cortical patch"/>
    <property type="evidence" value="ECO:0007669"/>
    <property type="project" value="TreeGrafter"/>
</dbReference>
<evidence type="ECO:0000313" key="6">
    <source>
        <dbReference type="EMBL" id="RHZ78809.1"/>
    </source>
</evidence>
<feature type="compositionally biased region" description="Polar residues" evidence="3">
    <location>
        <begin position="426"/>
        <end position="442"/>
    </location>
</feature>
<dbReference type="GO" id="GO:0035091">
    <property type="term" value="F:phosphatidylinositol binding"/>
    <property type="evidence" value="ECO:0007669"/>
    <property type="project" value="InterPro"/>
</dbReference>
<dbReference type="PROSITE" id="PS50909">
    <property type="entry name" value="GAT"/>
    <property type="match status" value="1"/>
</dbReference>
<evidence type="ECO:0008006" key="8">
    <source>
        <dbReference type="Google" id="ProtNLM"/>
    </source>
</evidence>
<dbReference type="SUPFAM" id="SSF89009">
    <property type="entry name" value="GAT-like domain"/>
    <property type="match status" value="1"/>
</dbReference>
<evidence type="ECO:0000259" key="5">
    <source>
        <dbReference type="PROSITE" id="PS50909"/>
    </source>
</evidence>